<name>X1N232_9ZZZZ</name>
<keyword evidence="1" id="KW-0812">Transmembrane</keyword>
<evidence type="ECO:0000256" key="1">
    <source>
        <dbReference type="SAM" id="Phobius"/>
    </source>
</evidence>
<feature type="transmembrane region" description="Helical" evidence="1">
    <location>
        <begin position="35"/>
        <end position="58"/>
    </location>
</feature>
<gene>
    <name evidence="2" type="ORF">S06H3_22225</name>
</gene>
<feature type="non-terminal residue" evidence="2">
    <location>
        <position position="1"/>
    </location>
</feature>
<feature type="transmembrane region" description="Helical" evidence="1">
    <location>
        <begin position="6"/>
        <end position="23"/>
    </location>
</feature>
<comment type="caution">
    <text evidence="2">The sequence shown here is derived from an EMBL/GenBank/DDBJ whole genome shotgun (WGS) entry which is preliminary data.</text>
</comment>
<protein>
    <submittedName>
        <fullName evidence="2">Uncharacterized protein</fullName>
    </submittedName>
</protein>
<accession>X1N232</accession>
<keyword evidence="1" id="KW-1133">Transmembrane helix</keyword>
<reference evidence="2" key="1">
    <citation type="journal article" date="2014" name="Front. Microbiol.">
        <title>High frequency of phylogenetically diverse reductive dehalogenase-homologous genes in deep subseafloor sedimentary metagenomes.</title>
        <authorList>
            <person name="Kawai M."/>
            <person name="Futagami T."/>
            <person name="Toyoda A."/>
            <person name="Takaki Y."/>
            <person name="Nishi S."/>
            <person name="Hori S."/>
            <person name="Arai W."/>
            <person name="Tsubouchi T."/>
            <person name="Morono Y."/>
            <person name="Uchiyama I."/>
            <person name="Ito T."/>
            <person name="Fujiyama A."/>
            <person name="Inagaki F."/>
            <person name="Takami H."/>
        </authorList>
    </citation>
    <scope>NUCLEOTIDE SEQUENCE</scope>
    <source>
        <strain evidence="2">Expedition CK06-06</strain>
    </source>
</reference>
<feature type="transmembrane region" description="Helical" evidence="1">
    <location>
        <begin position="64"/>
        <end position="83"/>
    </location>
</feature>
<evidence type="ECO:0000313" key="2">
    <source>
        <dbReference type="EMBL" id="GAI12649.1"/>
    </source>
</evidence>
<organism evidence="2">
    <name type="scientific">marine sediment metagenome</name>
    <dbReference type="NCBI Taxonomy" id="412755"/>
    <lineage>
        <taxon>unclassified sequences</taxon>
        <taxon>metagenomes</taxon>
        <taxon>ecological metagenomes</taxon>
    </lineage>
</organism>
<dbReference type="AlphaFoldDB" id="X1N232"/>
<proteinExistence type="predicted"/>
<keyword evidence="1" id="KW-0472">Membrane</keyword>
<dbReference type="EMBL" id="BARV01011828">
    <property type="protein sequence ID" value="GAI12649.1"/>
    <property type="molecule type" value="Genomic_DNA"/>
</dbReference>
<sequence length="91" mass="10434">DWVPWVIRAVLIVVGIILVIIIWKGKKEGRYQEFSLRFFVIGITAFTMGVILLIVSFITDLSFFYGWYLTAAGAISLIIGLVARKIWKKNR</sequence>